<proteinExistence type="predicted"/>
<dbReference type="Gene3D" id="1.20.1090.10">
    <property type="entry name" value="Dehydroquinate synthase-like - alpha domain"/>
    <property type="match status" value="1"/>
</dbReference>
<comment type="caution">
    <text evidence="4">The sequence shown here is derived from an EMBL/GenBank/DDBJ whole genome shotgun (WGS) entry which is preliminary data.</text>
</comment>
<evidence type="ECO:0000313" key="5">
    <source>
        <dbReference type="Proteomes" id="UP001193680"/>
    </source>
</evidence>
<dbReference type="RefSeq" id="WP_185978247.1">
    <property type="nucleotide sequence ID" value="NZ_JACBGI020000011.1"/>
</dbReference>
<dbReference type="Pfam" id="PF00465">
    <property type="entry name" value="Fe-ADH"/>
    <property type="match status" value="1"/>
</dbReference>
<organism evidence="4 5">
    <name type="scientific">Thiomicrorhabdus heinhorstiae</name>
    <dbReference type="NCBI Taxonomy" id="2748010"/>
    <lineage>
        <taxon>Bacteria</taxon>
        <taxon>Pseudomonadati</taxon>
        <taxon>Pseudomonadota</taxon>
        <taxon>Gammaproteobacteria</taxon>
        <taxon>Thiotrichales</taxon>
        <taxon>Piscirickettsiaceae</taxon>
        <taxon>Thiomicrorhabdus</taxon>
    </lineage>
</organism>
<feature type="domain" description="Fe-containing alcohol dehydrogenase-like C-terminal" evidence="3">
    <location>
        <begin position="191"/>
        <end position="284"/>
    </location>
</feature>
<feature type="domain" description="Alcohol dehydrogenase iron-type/glycerol dehydrogenase GldA" evidence="2">
    <location>
        <begin position="11"/>
        <end position="178"/>
    </location>
</feature>
<dbReference type="Gene3D" id="3.40.50.1970">
    <property type="match status" value="1"/>
</dbReference>
<reference evidence="4 5" key="1">
    <citation type="submission" date="2020-11" db="EMBL/GenBank/DDBJ databases">
        <title>Sulfur oxidizing isolate from Hospital Hole Sinkhole.</title>
        <authorList>
            <person name="Scott K.M."/>
        </authorList>
    </citation>
    <scope>NUCLEOTIDE SEQUENCE [LARGE SCALE GENOMIC DNA]</scope>
    <source>
        <strain evidence="4 5">HH1</strain>
    </source>
</reference>
<dbReference type="SUPFAM" id="SSF56796">
    <property type="entry name" value="Dehydroquinate synthase-like"/>
    <property type="match status" value="1"/>
</dbReference>
<dbReference type="Pfam" id="PF25137">
    <property type="entry name" value="ADH_Fe_C"/>
    <property type="match status" value="1"/>
</dbReference>
<protein>
    <submittedName>
        <fullName evidence="4">Iron-containing alcohol dehydrogenase</fullName>
    </submittedName>
</protein>
<dbReference type="InterPro" id="IPR056798">
    <property type="entry name" value="ADH_Fe_C"/>
</dbReference>
<sequence>MKFRNFKTVPKMIFGRGSFEQLDDVLAEERKQADDYVVFAVDHVHKDRPLRERIPALEQDMIIWVDTTDEPKTTYVDQLTEEVKAFGKGRNPVSVVGLGGGATLDMAKAISLMLTNEGGSAKYQGWDLIKNPAVHHVGIPTLSGTGAEASRTTVLTGPDKKLGMNSDYTVFDQIIMDPDLLQGVPTDQWFYTGMDCYIHNIEALNGTYINEFARAFGEKSLDLCYEVFLEDHPDADEKLMMASYMGGQSIAYSQVGACHALSYGLSYVLGYHHGIGNCIVMDVLDDFYPEGVKIFREMMKKHNITLPKGITKGMSEEDMDKMIKVASGLAPLWENVYGADWQTHVTPELLRSLYEKM</sequence>
<dbReference type="Proteomes" id="UP001193680">
    <property type="component" value="Unassembled WGS sequence"/>
</dbReference>
<evidence type="ECO:0000313" key="4">
    <source>
        <dbReference type="EMBL" id="MBF6058103.1"/>
    </source>
</evidence>
<keyword evidence="5" id="KW-1185">Reference proteome</keyword>
<keyword evidence="1" id="KW-0560">Oxidoreductase</keyword>
<dbReference type="InterPro" id="IPR001670">
    <property type="entry name" value="ADH_Fe/GldA"/>
</dbReference>
<name>A0ABS0BYD4_9GAMM</name>
<dbReference type="CDD" id="cd08184">
    <property type="entry name" value="Fe-ADH_KdnB-like"/>
    <property type="match status" value="1"/>
</dbReference>
<evidence type="ECO:0000259" key="3">
    <source>
        <dbReference type="Pfam" id="PF25137"/>
    </source>
</evidence>
<dbReference type="EMBL" id="JACBGI020000011">
    <property type="protein sequence ID" value="MBF6058103.1"/>
    <property type="molecule type" value="Genomic_DNA"/>
</dbReference>
<dbReference type="PANTHER" id="PTHR11496:SF104">
    <property type="entry name" value="3-DEOXY-ALPHA-D-MANNO-OCTULOSONATE 8-OXIDASE"/>
    <property type="match status" value="1"/>
</dbReference>
<evidence type="ECO:0000259" key="2">
    <source>
        <dbReference type="Pfam" id="PF00465"/>
    </source>
</evidence>
<gene>
    <name evidence="4" type="ORF">H8792_007085</name>
</gene>
<accession>A0ABS0BYD4</accession>
<evidence type="ECO:0000256" key="1">
    <source>
        <dbReference type="ARBA" id="ARBA00023002"/>
    </source>
</evidence>
<dbReference type="PANTHER" id="PTHR11496">
    <property type="entry name" value="ALCOHOL DEHYDROGENASE"/>
    <property type="match status" value="1"/>
</dbReference>
<dbReference type="InterPro" id="IPR039697">
    <property type="entry name" value="Alcohol_dehydrogenase_Fe"/>
</dbReference>